<reference evidence="21" key="1">
    <citation type="journal article" date="2015" name="Mitochondrial DNA">
        <title>Complete mitochondrial genome of a hydrocarbon-producing green alga Botryococcus braunii strain Showa.</title>
        <authorList>
            <person name="Zou J."/>
            <person name="Bi G."/>
        </authorList>
    </citation>
    <scope>NUCLEOTIDE SEQUENCE</scope>
</reference>
<keyword evidence="9" id="KW-1278">Translocase</keyword>
<dbReference type="GO" id="GO:0042773">
    <property type="term" value="P:ATP synthesis coupled electron transport"/>
    <property type="evidence" value="ECO:0007669"/>
    <property type="project" value="InterPro"/>
</dbReference>
<dbReference type="InterPro" id="IPR001516">
    <property type="entry name" value="Proton_antipo_N"/>
</dbReference>
<feature type="transmembrane region" description="Helical" evidence="17">
    <location>
        <begin position="489"/>
        <end position="509"/>
    </location>
</feature>
<evidence type="ECO:0000256" key="15">
    <source>
        <dbReference type="ARBA" id="ARBA00023136"/>
    </source>
</evidence>
<evidence type="ECO:0000259" key="18">
    <source>
        <dbReference type="Pfam" id="PF00361"/>
    </source>
</evidence>
<geneLocation type="mitochondrion" evidence="21"/>
<feature type="transmembrane region" description="Helical" evidence="17">
    <location>
        <begin position="662"/>
        <end position="681"/>
    </location>
</feature>
<dbReference type="InterPro" id="IPR001750">
    <property type="entry name" value="ND/Mrp_TM"/>
</dbReference>
<dbReference type="PANTHER" id="PTHR42829:SF2">
    <property type="entry name" value="NADH-UBIQUINONE OXIDOREDUCTASE CHAIN 5"/>
    <property type="match status" value="1"/>
</dbReference>
<proteinExistence type="inferred from homology"/>
<accession>A0A0U2F005</accession>
<keyword evidence="8" id="KW-0999">Mitochondrion inner membrane</keyword>
<evidence type="ECO:0000256" key="2">
    <source>
        <dbReference type="ARBA" id="ARBA00008200"/>
    </source>
</evidence>
<evidence type="ECO:0000256" key="11">
    <source>
        <dbReference type="ARBA" id="ARBA00022989"/>
    </source>
</evidence>
<feature type="transmembrane region" description="Helical" evidence="17">
    <location>
        <begin position="136"/>
        <end position="155"/>
    </location>
</feature>
<evidence type="ECO:0000256" key="4">
    <source>
        <dbReference type="ARBA" id="ARBA00021096"/>
    </source>
</evidence>
<keyword evidence="10" id="KW-0249">Electron transport</keyword>
<evidence type="ECO:0000259" key="20">
    <source>
        <dbReference type="Pfam" id="PF06455"/>
    </source>
</evidence>
<evidence type="ECO:0000256" key="8">
    <source>
        <dbReference type="ARBA" id="ARBA00022792"/>
    </source>
</evidence>
<evidence type="ECO:0000256" key="14">
    <source>
        <dbReference type="ARBA" id="ARBA00023128"/>
    </source>
</evidence>
<organism evidence="21">
    <name type="scientific">Botryococcus braunii</name>
    <name type="common">Green alga</name>
    <dbReference type="NCBI Taxonomy" id="38881"/>
    <lineage>
        <taxon>Eukaryota</taxon>
        <taxon>Viridiplantae</taxon>
        <taxon>Chlorophyta</taxon>
        <taxon>core chlorophytes</taxon>
        <taxon>Trebouxiophyceae</taxon>
        <taxon>Trebouxiophyceae incertae sedis</taxon>
        <taxon>Elliptochloris clade</taxon>
        <taxon>Botryococcus</taxon>
    </lineage>
</organism>
<feature type="transmembrane region" description="Helical" evidence="17">
    <location>
        <begin position="312"/>
        <end position="333"/>
    </location>
</feature>
<comment type="catalytic activity">
    <reaction evidence="16 17">
        <text>a ubiquinone + NADH + 5 H(+)(in) = a ubiquinol + NAD(+) + 4 H(+)(out)</text>
        <dbReference type="Rhea" id="RHEA:29091"/>
        <dbReference type="Rhea" id="RHEA-COMP:9565"/>
        <dbReference type="Rhea" id="RHEA-COMP:9566"/>
        <dbReference type="ChEBI" id="CHEBI:15378"/>
        <dbReference type="ChEBI" id="CHEBI:16389"/>
        <dbReference type="ChEBI" id="CHEBI:17976"/>
        <dbReference type="ChEBI" id="CHEBI:57540"/>
        <dbReference type="ChEBI" id="CHEBI:57945"/>
        <dbReference type="EC" id="7.1.1.2"/>
    </reaction>
</comment>
<evidence type="ECO:0000256" key="7">
    <source>
        <dbReference type="ARBA" id="ARBA00022692"/>
    </source>
</evidence>
<evidence type="ECO:0000313" key="21">
    <source>
        <dbReference type="EMBL" id="AKU37079.1"/>
    </source>
</evidence>
<dbReference type="PANTHER" id="PTHR42829">
    <property type="entry name" value="NADH-UBIQUINONE OXIDOREDUCTASE CHAIN 5"/>
    <property type="match status" value="1"/>
</dbReference>
<comment type="function">
    <text evidence="17">Core subunit of the mitochondrial membrane respiratory chain NADH dehydrogenase (Complex I) which catalyzes electron transfer from NADH through the respiratory chain, using ubiquinone as an electron acceptor. Essential for the catalytic activity and assembly of complex I.</text>
</comment>
<keyword evidence="14 17" id="KW-0496">Mitochondrion</keyword>
<feature type="transmembrane region" description="Helical" evidence="17">
    <location>
        <begin position="176"/>
        <end position="204"/>
    </location>
</feature>
<feature type="transmembrane region" description="Helical" evidence="17">
    <location>
        <begin position="6"/>
        <end position="24"/>
    </location>
</feature>
<feature type="transmembrane region" description="Helical" evidence="17">
    <location>
        <begin position="81"/>
        <end position="101"/>
    </location>
</feature>
<feature type="transmembrane region" description="Helical" evidence="17">
    <location>
        <begin position="409"/>
        <end position="429"/>
    </location>
</feature>
<evidence type="ECO:0000256" key="13">
    <source>
        <dbReference type="ARBA" id="ARBA00023075"/>
    </source>
</evidence>
<feature type="domain" description="NADH dehydrogenase subunit 5 C-terminal" evidence="20">
    <location>
        <begin position="541"/>
        <end position="678"/>
    </location>
</feature>
<dbReference type="GO" id="GO:0015990">
    <property type="term" value="P:electron transport coupled proton transport"/>
    <property type="evidence" value="ECO:0007669"/>
    <property type="project" value="TreeGrafter"/>
</dbReference>
<protein>
    <recommendedName>
        <fullName evidence="4 17">NADH-ubiquinone oxidoreductase chain 5</fullName>
        <ecNumber evidence="3 17">7.1.1.2</ecNumber>
    </recommendedName>
</protein>
<dbReference type="Pfam" id="PF00361">
    <property type="entry name" value="Proton_antipo_M"/>
    <property type="match status" value="1"/>
</dbReference>
<dbReference type="GO" id="GO:0008137">
    <property type="term" value="F:NADH dehydrogenase (ubiquinone) activity"/>
    <property type="evidence" value="ECO:0007669"/>
    <property type="project" value="UniProtKB-EC"/>
</dbReference>
<keyword evidence="13 17" id="KW-0830">Ubiquinone</keyword>
<dbReference type="Pfam" id="PF06455">
    <property type="entry name" value="NADH5_C"/>
    <property type="match status" value="1"/>
</dbReference>
<dbReference type="PRINTS" id="PR01434">
    <property type="entry name" value="NADHDHGNASE5"/>
</dbReference>
<evidence type="ECO:0000256" key="16">
    <source>
        <dbReference type="ARBA" id="ARBA00049551"/>
    </source>
</evidence>
<dbReference type="AlphaFoldDB" id="A0A0U2F005"/>
<evidence type="ECO:0000256" key="12">
    <source>
        <dbReference type="ARBA" id="ARBA00023027"/>
    </source>
</evidence>
<gene>
    <name evidence="21" type="primary">nad5</name>
</gene>
<dbReference type="InterPro" id="IPR003945">
    <property type="entry name" value="NU5C-like"/>
</dbReference>
<keyword evidence="12 17" id="KW-0520">NAD</keyword>
<sequence length="729" mass="80573">MYLVLVFSPLLGSLCGGFFGRYLGSRGAGIITTGSVLFSAICSLFGFYEVALSGNIVSIPLQTWFSCELFDGGWGFYFDTLTVVMAVVVTVVSSLVHFYGFSYMSQDPHIPRFMSYLSIFTFFMLTLITGDNLVQIFFGWEGVGLASYLLINFWFTRLQASKAAIKAMLVNRVGDFGFALGIMALFTVTGTVNLSAAFGLAPFISAGTLPVPLPAVPAFPAVPASLEMLEQLETLSTLTFCTIELDALTLITFLLFIGAMGKSAQLFLHTWLPDAMEGPTPVSALIHAATMVTAGVFLLARCSPLFEYAPSTLLVVAFLGAMTTFFAGTVGLVQNDIKRVIAYSTCSQLGYMVFACGLSHYSLGVFHLMNHAFFKALLFLSAGCIIHALSDEQDMRRMGGVVQSIPFTYGMTLIGSMSLVGFPFLTGFYSKDSILEVGYATYTLAGNFGYFLTAVSVICTSYYSFRLLFLSYLRENSSFRKSLEKLHDAPPLMALPLLPLALGSLFVGFCAKDMMIGLGTDFWGNALFVLPRNLIQLESEYIPLTQKLSPLFYTIIGFFLAFLLNFRFPLSSYQLCVTPFEKGFGKMNFSTVVRNLYTFLNRRWFFDKVYNHWLAETLLLFGYHTSWKRLDKGCFEILGPFGVGKSFPLWSQQLGGLQSGMVYHYAVMILLGVTAAIALLFARDLSLLDPFLYLLFPLALLLYIEPVRGFAPSDPMESVKRSNRSFSTK</sequence>
<dbReference type="NCBIfam" id="NF005141">
    <property type="entry name" value="PRK06590.1"/>
    <property type="match status" value="1"/>
</dbReference>
<feature type="transmembrane region" description="Helical" evidence="17">
    <location>
        <begin position="113"/>
        <end position="130"/>
    </location>
</feature>
<dbReference type="RefSeq" id="YP_009162774.1">
    <property type="nucleotide sequence ID" value="NC_027722.1"/>
</dbReference>
<dbReference type="GO" id="GO:0005743">
    <property type="term" value="C:mitochondrial inner membrane"/>
    <property type="evidence" value="ECO:0007669"/>
    <property type="project" value="UniProtKB-SubCell"/>
</dbReference>
<keyword evidence="11 17" id="KW-1133">Transmembrane helix</keyword>
<feature type="transmembrane region" description="Helical" evidence="17">
    <location>
        <begin position="372"/>
        <end position="389"/>
    </location>
</feature>
<evidence type="ECO:0000259" key="19">
    <source>
        <dbReference type="Pfam" id="PF00662"/>
    </source>
</evidence>
<feature type="transmembrane region" description="Helical" evidence="17">
    <location>
        <begin position="340"/>
        <end position="360"/>
    </location>
</feature>
<dbReference type="EC" id="7.1.1.2" evidence="3 17"/>
<comment type="similarity">
    <text evidence="2 17">Belongs to the complex I subunit 5 family.</text>
</comment>
<keyword evidence="5 17" id="KW-0813">Transport</keyword>
<feature type="domain" description="NADH-Ubiquinone oxidoreductase (complex I) chain 5 N-terminal" evidence="19">
    <location>
        <begin position="64"/>
        <end position="114"/>
    </location>
</feature>
<keyword evidence="7 17" id="KW-0812">Transmembrane</keyword>
<keyword evidence="15 17" id="KW-0472">Membrane</keyword>
<feature type="transmembrane region" description="Helical" evidence="17">
    <location>
        <begin position="548"/>
        <end position="566"/>
    </location>
</feature>
<dbReference type="InterPro" id="IPR010934">
    <property type="entry name" value="NADH_DH_su5_C"/>
</dbReference>
<comment type="subcellular location">
    <subcellularLocation>
        <location evidence="1">Mitochondrion inner membrane</location>
        <topology evidence="1">Multi-pass membrane protein</topology>
    </subcellularLocation>
</comment>
<evidence type="ECO:0000256" key="17">
    <source>
        <dbReference type="RuleBase" id="RU003404"/>
    </source>
</evidence>
<evidence type="ECO:0000256" key="6">
    <source>
        <dbReference type="ARBA" id="ARBA00022660"/>
    </source>
</evidence>
<evidence type="ECO:0000256" key="1">
    <source>
        <dbReference type="ARBA" id="ARBA00004448"/>
    </source>
</evidence>
<feature type="transmembrane region" description="Helical" evidence="17">
    <location>
        <begin position="687"/>
        <end position="704"/>
    </location>
</feature>
<dbReference type="GeneID" id="25396223"/>
<dbReference type="Gene3D" id="1.20.5.2700">
    <property type="match status" value="1"/>
</dbReference>
<dbReference type="NCBIfam" id="TIGR01974">
    <property type="entry name" value="NDH_I_L"/>
    <property type="match status" value="1"/>
</dbReference>
<feature type="transmembrane region" description="Helical" evidence="17">
    <location>
        <begin position="36"/>
        <end position="61"/>
    </location>
</feature>
<feature type="domain" description="NADH:quinone oxidoreductase/Mrp antiporter transmembrane" evidence="18">
    <location>
        <begin position="131"/>
        <end position="445"/>
    </location>
</feature>
<name>A0A0U2F005_BOTBR</name>
<evidence type="ECO:0000256" key="3">
    <source>
        <dbReference type="ARBA" id="ARBA00012944"/>
    </source>
</evidence>
<feature type="transmembrane region" description="Helical" evidence="17">
    <location>
        <begin position="449"/>
        <end position="469"/>
    </location>
</feature>
<evidence type="ECO:0000256" key="10">
    <source>
        <dbReference type="ARBA" id="ARBA00022982"/>
    </source>
</evidence>
<evidence type="ECO:0000256" key="9">
    <source>
        <dbReference type="ARBA" id="ARBA00022967"/>
    </source>
</evidence>
<dbReference type="GO" id="GO:0003954">
    <property type="term" value="F:NADH dehydrogenase activity"/>
    <property type="evidence" value="ECO:0007669"/>
    <property type="project" value="TreeGrafter"/>
</dbReference>
<dbReference type="EMBL" id="KR057902">
    <property type="protein sequence ID" value="AKU37079.1"/>
    <property type="molecule type" value="Genomic_DNA"/>
</dbReference>
<keyword evidence="6" id="KW-0679">Respiratory chain</keyword>
<feature type="transmembrane region" description="Helical" evidence="17">
    <location>
        <begin position="282"/>
        <end position="300"/>
    </location>
</feature>
<feature type="transmembrane region" description="Helical" evidence="17">
    <location>
        <begin position="235"/>
        <end position="261"/>
    </location>
</feature>
<dbReference type="Pfam" id="PF00662">
    <property type="entry name" value="Proton_antipo_N"/>
    <property type="match status" value="1"/>
</dbReference>
<dbReference type="InterPro" id="IPR018393">
    <property type="entry name" value="NADHpl_OxRdtase_5_subgr"/>
</dbReference>
<evidence type="ECO:0000256" key="5">
    <source>
        <dbReference type="ARBA" id="ARBA00022448"/>
    </source>
</evidence>